<evidence type="ECO:0000313" key="2">
    <source>
        <dbReference type="EMBL" id="KYO34759.1"/>
    </source>
</evidence>
<reference evidence="2 3" key="1">
    <citation type="journal article" date="2012" name="Genome Biol.">
        <title>Sequencing three crocodilian genomes to illuminate the evolution of archosaurs and amniotes.</title>
        <authorList>
            <person name="St John J.A."/>
            <person name="Braun E.L."/>
            <person name="Isberg S.R."/>
            <person name="Miles L.G."/>
            <person name="Chong A.Y."/>
            <person name="Gongora J."/>
            <person name="Dalzell P."/>
            <person name="Moran C."/>
            <person name="Bed'hom B."/>
            <person name="Abzhanov A."/>
            <person name="Burgess S.C."/>
            <person name="Cooksey A.M."/>
            <person name="Castoe T.A."/>
            <person name="Crawford N.G."/>
            <person name="Densmore L.D."/>
            <person name="Drew J.C."/>
            <person name="Edwards S.V."/>
            <person name="Faircloth B.C."/>
            <person name="Fujita M.K."/>
            <person name="Greenwold M.J."/>
            <person name="Hoffmann F.G."/>
            <person name="Howard J.M."/>
            <person name="Iguchi T."/>
            <person name="Janes D.E."/>
            <person name="Khan S.Y."/>
            <person name="Kohno S."/>
            <person name="de Koning A.J."/>
            <person name="Lance S.L."/>
            <person name="McCarthy F.M."/>
            <person name="McCormack J.E."/>
            <person name="Merchant M.E."/>
            <person name="Peterson D.G."/>
            <person name="Pollock D.D."/>
            <person name="Pourmand N."/>
            <person name="Raney B.J."/>
            <person name="Roessler K.A."/>
            <person name="Sanford J.R."/>
            <person name="Sawyer R.H."/>
            <person name="Schmidt C.J."/>
            <person name="Triplett E.W."/>
            <person name="Tuberville T.D."/>
            <person name="Venegas-Anaya M."/>
            <person name="Howard J.T."/>
            <person name="Jarvis E.D."/>
            <person name="Guillette L.J.Jr."/>
            <person name="Glenn T.C."/>
            <person name="Green R.E."/>
            <person name="Ray D.A."/>
        </authorList>
    </citation>
    <scope>NUCLEOTIDE SEQUENCE [LARGE SCALE GENOMIC DNA]</scope>
    <source>
        <strain evidence="2">KSC_2009_1</strain>
    </source>
</reference>
<protein>
    <submittedName>
        <fullName evidence="2">Uncharacterized protein</fullName>
    </submittedName>
</protein>
<keyword evidence="3" id="KW-1185">Reference proteome</keyword>
<organism evidence="2 3">
    <name type="scientific">Alligator mississippiensis</name>
    <name type="common">American alligator</name>
    <dbReference type="NCBI Taxonomy" id="8496"/>
    <lineage>
        <taxon>Eukaryota</taxon>
        <taxon>Metazoa</taxon>
        <taxon>Chordata</taxon>
        <taxon>Craniata</taxon>
        <taxon>Vertebrata</taxon>
        <taxon>Euteleostomi</taxon>
        <taxon>Archelosauria</taxon>
        <taxon>Archosauria</taxon>
        <taxon>Crocodylia</taxon>
        <taxon>Alligatoridae</taxon>
        <taxon>Alligatorinae</taxon>
        <taxon>Alligator</taxon>
    </lineage>
</organism>
<dbReference type="AlphaFoldDB" id="A0A151NDP1"/>
<sequence>MCSCQDSAGRQGAGFSFTSGGVPRAAHEHRTIEVMASQEMEAWGHRRQQKFSAHAPSVHLKLVGESAENGLVFKSLEEKPQQQGPHSPAQWP</sequence>
<gene>
    <name evidence="2" type="ORF">Y1Q_0010502</name>
</gene>
<name>A0A151NDP1_ALLMI</name>
<dbReference type="Proteomes" id="UP000050525">
    <property type="component" value="Unassembled WGS sequence"/>
</dbReference>
<dbReference type="EMBL" id="AKHW03003332">
    <property type="protein sequence ID" value="KYO34759.1"/>
    <property type="molecule type" value="Genomic_DNA"/>
</dbReference>
<evidence type="ECO:0000256" key="1">
    <source>
        <dbReference type="SAM" id="MobiDB-lite"/>
    </source>
</evidence>
<proteinExistence type="predicted"/>
<feature type="region of interest" description="Disordered" evidence="1">
    <location>
        <begin position="1"/>
        <end position="24"/>
    </location>
</feature>
<comment type="caution">
    <text evidence="2">The sequence shown here is derived from an EMBL/GenBank/DDBJ whole genome shotgun (WGS) entry which is preliminary data.</text>
</comment>
<evidence type="ECO:0000313" key="3">
    <source>
        <dbReference type="Proteomes" id="UP000050525"/>
    </source>
</evidence>
<feature type="region of interest" description="Disordered" evidence="1">
    <location>
        <begin position="73"/>
        <end position="92"/>
    </location>
</feature>
<accession>A0A151NDP1</accession>